<feature type="compositionally biased region" description="Polar residues" evidence="1">
    <location>
        <begin position="25"/>
        <end position="35"/>
    </location>
</feature>
<evidence type="ECO:0000259" key="3">
    <source>
        <dbReference type="Pfam" id="PF24855"/>
    </source>
</evidence>
<protein>
    <recommendedName>
        <fullName evidence="3">DUF7729 domain-containing protein</fullName>
    </recommendedName>
</protein>
<dbReference type="EMBL" id="ML977557">
    <property type="protein sequence ID" value="KAF2007358.1"/>
    <property type="molecule type" value="Genomic_DNA"/>
</dbReference>
<organism evidence="4 5">
    <name type="scientific">Amniculicola lignicola CBS 123094</name>
    <dbReference type="NCBI Taxonomy" id="1392246"/>
    <lineage>
        <taxon>Eukaryota</taxon>
        <taxon>Fungi</taxon>
        <taxon>Dikarya</taxon>
        <taxon>Ascomycota</taxon>
        <taxon>Pezizomycotina</taxon>
        <taxon>Dothideomycetes</taxon>
        <taxon>Pleosporomycetidae</taxon>
        <taxon>Pleosporales</taxon>
        <taxon>Amniculicolaceae</taxon>
        <taxon>Amniculicola</taxon>
    </lineage>
</organism>
<dbReference type="PANTHER" id="PTHR39460">
    <property type="entry name" value="EXPRESSED PROTEIN"/>
    <property type="match status" value="1"/>
</dbReference>
<feature type="compositionally biased region" description="Basic and acidic residues" evidence="1">
    <location>
        <begin position="1"/>
        <end position="11"/>
    </location>
</feature>
<evidence type="ECO:0000256" key="1">
    <source>
        <dbReference type="SAM" id="MobiDB-lite"/>
    </source>
</evidence>
<reference evidence="4" key="1">
    <citation type="journal article" date="2020" name="Stud. Mycol.">
        <title>101 Dothideomycetes genomes: a test case for predicting lifestyles and emergence of pathogens.</title>
        <authorList>
            <person name="Haridas S."/>
            <person name="Albert R."/>
            <person name="Binder M."/>
            <person name="Bloem J."/>
            <person name="Labutti K."/>
            <person name="Salamov A."/>
            <person name="Andreopoulos B."/>
            <person name="Baker S."/>
            <person name="Barry K."/>
            <person name="Bills G."/>
            <person name="Bluhm B."/>
            <person name="Cannon C."/>
            <person name="Castanera R."/>
            <person name="Culley D."/>
            <person name="Daum C."/>
            <person name="Ezra D."/>
            <person name="Gonzalez J."/>
            <person name="Henrissat B."/>
            <person name="Kuo A."/>
            <person name="Liang C."/>
            <person name="Lipzen A."/>
            <person name="Lutzoni F."/>
            <person name="Magnuson J."/>
            <person name="Mondo S."/>
            <person name="Nolan M."/>
            <person name="Ohm R."/>
            <person name="Pangilinan J."/>
            <person name="Park H.-J."/>
            <person name="Ramirez L."/>
            <person name="Alfaro M."/>
            <person name="Sun H."/>
            <person name="Tritt A."/>
            <person name="Yoshinaga Y."/>
            <person name="Zwiers L.-H."/>
            <person name="Turgeon B."/>
            <person name="Goodwin S."/>
            <person name="Spatafora J."/>
            <person name="Crous P."/>
            <person name="Grigoriev I."/>
        </authorList>
    </citation>
    <scope>NUCLEOTIDE SEQUENCE</scope>
    <source>
        <strain evidence="4">CBS 123094</strain>
    </source>
</reference>
<name>A0A6A5X378_9PLEO</name>
<dbReference type="PANTHER" id="PTHR39460:SF1">
    <property type="entry name" value="C6 TRANSCRIPTION FACTOR"/>
    <property type="match status" value="1"/>
</dbReference>
<keyword evidence="2" id="KW-1133">Transmembrane helix</keyword>
<dbReference type="InterPro" id="IPR056146">
    <property type="entry name" value="DUF7729"/>
</dbReference>
<dbReference type="AlphaFoldDB" id="A0A6A5X378"/>
<dbReference type="Proteomes" id="UP000799779">
    <property type="component" value="Unassembled WGS sequence"/>
</dbReference>
<keyword evidence="5" id="KW-1185">Reference proteome</keyword>
<dbReference type="Pfam" id="PF24855">
    <property type="entry name" value="DUF7729"/>
    <property type="match status" value="1"/>
</dbReference>
<feature type="transmembrane region" description="Helical" evidence="2">
    <location>
        <begin position="247"/>
        <end position="269"/>
    </location>
</feature>
<dbReference type="OrthoDB" id="2564812at2759"/>
<sequence>MHLQRRQDDNPSRTTTAATTKATLETDSSPTPSNFAVPQPFDTALSNNFTAPCAAYFRRILADASFQSCHPVSLLLQTSSGFFDASKSFVRITQTLEATCAVNFGQCLTTMNTMARELRDDANCAVDYANDNPQVLQAFNGLVAYEPLYQATCVRDDDGSYCFANAVTNTSSTTDAYPYYLPLGVPFSAGTRPTCNSCLQDTMAIFSAFASNATQPVSQTYNAAAAQLDLGCGPTFVNKTAIPLKGAASGTTISLAPTITLFIMLVFYFF</sequence>
<proteinExistence type="predicted"/>
<evidence type="ECO:0000256" key="2">
    <source>
        <dbReference type="SAM" id="Phobius"/>
    </source>
</evidence>
<gene>
    <name evidence="4" type="ORF">P154DRAFT_420026</name>
</gene>
<evidence type="ECO:0000313" key="5">
    <source>
        <dbReference type="Proteomes" id="UP000799779"/>
    </source>
</evidence>
<keyword evidence="2" id="KW-0472">Membrane</keyword>
<feature type="compositionally biased region" description="Low complexity" evidence="1">
    <location>
        <begin position="14"/>
        <end position="23"/>
    </location>
</feature>
<accession>A0A6A5X378</accession>
<keyword evidence="2" id="KW-0812">Transmembrane</keyword>
<feature type="region of interest" description="Disordered" evidence="1">
    <location>
        <begin position="1"/>
        <end position="35"/>
    </location>
</feature>
<evidence type="ECO:0000313" key="4">
    <source>
        <dbReference type="EMBL" id="KAF2007358.1"/>
    </source>
</evidence>
<feature type="domain" description="DUF7729" evidence="3">
    <location>
        <begin position="37"/>
        <end position="240"/>
    </location>
</feature>